<dbReference type="EMBL" id="MHOD01000001">
    <property type="protein sequence ID" value="OGZ58721.1"/>
    <property type="molecule type" value="Genomic_DNA"/>
</dbReference>
<proteinExistence type="predicted"/>
<feature type="compositionally biased region" description="Pro residues" evidence="1">
    <location>
        <begin position="198"/>
        <end position="207"/>
    </location>
</feature>
<sequence length="218" mass="23996">MILNLKIGLRKRITANGLILSAGLFLTLTGLALLLSGIYEERKIKNFEGLMDKTAQIPIQGDYSDLPRITDAWQEIANDAGQKQNKKYALYNNGWINLMAFQKDGEHTAYLSARNSLRESLRKDPSYFDAKHNLSVLEELARVKGIQPLKLPPPIGGIPPQTQQEGGENEANQRDDRNTDLKNKLTQSGSIPSLGGNPPDPDTPPGPEENTTSTALGY</sequence>
<keyword evidence="2" id="KW-0472">Membrane</keyword>
<feature type="region of interest" description="Disordered" evidence="1">
    <location>
        <begin position="148"/>
        <end position="218"/>
    </location>
</feature>
<evidence type="ECO:0000256" key="1">
    <source>
        <dbReference type="SAM" id="MobiDB-lite"/>
    </source>
</evidence>
<keyword evidence="2" id="KW-1133">Transmembrane helix</keyword>
<feature type="transmembrane region" description="Helical" evidence="2">
    <location>
        <begin position="13"/>
        <end position="35"/>
    </location>
</feature>
<gene>
    <name evidence="3" type="ORF">A2827_00340</name>
</gene>
<protein>
    <submittedName>
        <fullName evidence="3">Uncharacterized protein</fullName>
    </submittedName>
</protein>
<organism evidence="3 4">
    <name type="scientific">Candidatus Spechtbacteria bacterium RIFCSPHIGHO2_01_FULL_43_30</name>
    <dbReference type="NCBI Taxonomy" id="1802158"/>
    <lineage>
        <taxon>Bacteria</taxon>
        <taxon>Candidatus Spechtiibacteriota</taxon>
    </lineage>
</organism>
<dbReference type="STRING" id="1802158.A2827_00340"/>
<reference evidence="3 4" key="1">
    <citation type="journal article" date="2016" name="Nat. Commun.">
        <title>Thousands of microbial genomes shed light on interconnected biogeochemical processes in an aquifer system.</title>
        <authorList>
            <person name="Anantharaman K."/>
            <person name="Brown C.T."/>
            <person name="Hug L.A."/>
            <person name="Sharon I."/>
            <person name="Castelle C.J."/>
            <person name="Probst A.J."/>
            <person name="Thomas B.C."/>
            <person name="Singh A."/>
            <person name="Wilkins M.J."/>
            <person name="Karaoz U."/>
            <person name="Brodie E.L."/>
            <person name="Williams K.H."/>
            <person name="Hubbard S.S."/>
            <person name="Banfield J.F."/>
        </authorList>
    </citation>
    <scope>NUCLEOTIDE SEQUENCE [LARGE SCALE GENOMIC DNA]</scope>
</reference>
<keyword evidence="2" id="KW-0812">Transmembrane</keyword>
<feature type="compositionally biased region" description="Basic and acidic residues" evidence="1">
    <location>
        <begin position="171"/>
        <end position="183"/>
    </location>
</feature>
<accession>A0A1G2H8Y2</accession>
<evidence type="ECO:0000313" key="4">
    <source>
        <dbReference type="Proteomes" id="UP000177932"/>
    </source>
</evidence>
<comment type="caution">
    <text evidence="3">The sequence shown here is derived from an EMBL/GenBank/DDBJ whole genome shotgun (WGS) entry which is preliminary data.</text>
</comment>
<name>A0A1G2H8Y2_9BACT</name>
<evidence type="ECO:0000256" key="2">
    <source>
        <dbReference type="SAM" id="Phobius"/>
    </source>
</evidence>
<dbReference type="AlphaFoldDB" id="A0A1G2H8Y2"/>
<evidence type="ECO:0000313" key="3">
    <source>
        <dbReference type="EMBL" id="OGZ58721.1"/>
    </source>
</evidence>
<dbReference type="Proteomes" id="UP000177932">
    <property type="component" value="Unassembled WGS sequence"/>
</dbReference>